<dbReference type="InterPro" id="IPR013830">
    <property type="entry name" value="SGNH_hydro"/>
</dbReference>
<dbReference type="Pfam" id="PF13472">
    <property type="entry name" value="Lipase_GDSL_2"/>
    <property type="match status" value="1"/>
</dbReference>
<evidence type="ECO:0000259" key="1">
    <source>
        <dbReference type="Pfam" id="PF13472"/>
    </source>
</evidence>
<dbReference type="InterPro" id="IPR036514">
    <property type="entry name" value="SGNH_hydro_sf"/>
</dbReference>
<protein>
    <submittedName>
        <fullName evidence="2">Lysophospholipase L1</fullName>
    </submittedName>
</protein>
<evidence type="ECO:0000313" key="3">
    <source>
        <dbReference type="Proteomes" id="UP000242815"/>
    </source>
</evidence>
<feature type="domain" description="SGNH hydrolase-type esterase" evidence="1">
    <location>
        <begin position="50"/>
        <end position="218"/>
    </location>
</feature>
<dbReference type="Proteomes" id="UP000242815">
    <property type="component" value="Unassembled WGS sequence"/>
</dbReference>
<dbReference type="RefSeq" id="WP_090538613.1">
    <property type="nucleotide sequence ID" value="NZ_FOYD01000004.1"/>
</dbReference>
<dbReference type="GO" id="GO:0016788">
    <property type="term" value="F:hydrolase activity, acting on ester bonds"/>
    <property type="evidence" value="ECO:0007669"/>
    <property type="project" value="UniProtKB-ARBA"/>
</dbReference>
<evidence type="ECO:0000313" key="2">
    <source>
        <dbReference type="EMBL" id="SFQ81273.1"/>
    </source>
</evidence>
<organism evidence="2 3">
    <name type="scientific">Halopseudomonas formosensis</name>
    <dbReference type="NCBI Taxonomy" id="1002526"/>
    <lineage>
        <taxon>Bacteria</taxon>
        <taxon>Pseudomonadati</taxon>
        <taxon>Pseudomonadota</taxon>
        <taxon>Gammaproteobacteria</taxon>
        <taxon>Pseudomonadales</taxon>
        <taxon>Pseudomonadaceae</taxon>
        <taxon>Halopseudomonas</taxon>
    </lineage>
</organism>
<dbReference type="SUPFAM" id="SSF52266">
    <property type="entry name" value="SGNH hydrolase"/>
    <property type="match status" value="1"/>
</dbReference>
<dbReference type="Gene3D" id="3.40.50.1110">
    <property type="entry name" value="SGNH hydrolase"/>
    <property type="match status" value="1"/>
</dbReference>
<dbReference type="OrthoDB" id="9804395at2"/>
<dbReference type="STRING" id="1002526.SAMN05216578_104202"/>
<proteinExistence type="predicted"/>
<dbReference type="EMBL" id="FOYD01000004">
    <property type="protein sequence ID" value="SFQ81273.1"/>
    <property type="molecule type" value="Genomic_DNA"/>
</dbReference>
<gene>
    <name evidence="2" type="ORF">SAMN05216578_104202</name>
</gene>
<dbReference type="CDD" id="cd01836">
    <property type="entry name" value="FeeA_FeeB_like"/>
    <property type="match status" value="1"/>
</dbReference>
<dbReference type="AlphaFoldDB" id="A0A1I6BK16"/>
<reference evidence="2 3" key="1">
    <citation type="submission" date="2016-10" db="EMBL/GenBank/DDBJ databases">
        <authorList>
            <person name="de Groot N.N."/>
        </authorList>
    </citation>
    <scope>NUCLEOTIDE SEQUENCE [LARGE SCALE GENOMIC DNA]</scope>
    <source>
        <strain evidence="2 3">JCM 18415</strain>
    </source>
</reference>
<sequence length="242" mass="26589">MADLLLKLILGPLLLLQGWHTRRVTPRLPEAGGDRHGEQGSGPPLRLLLAGDSSAAGVGVTEQSQALAGQLAERLASHYHLHWQLIARSGVDTVELTELLQAEPPRQFDAALLLVGVNDVTASRSAGAWLEAFEQLLELVRNRFGVRRLIVFPVPPMHLFPALPQPLRWYLGLRARRFNQGLMELVGRRPDCELVGPLPLAGPLMAADGFHPGAEIYTLWADRVAALLRPQPEQAFQQEKAT</sequence>
<accession>A0A1I6BK16</accession>
<name>A0A1I6BK16_9GAMM</name>